<dbReference type="GO" id="GO:0005319">
    <property type="term" value="F:lipid transporter activity"/>
    <property type="evidence" value="ECO:0007669"/>
    <property type="project" value="TreeGrafter"/>
</dbReference>
<organism evidence="2 3">
    <name type="scientific">Rhipicephalus microplus</name>
    <name type="common">Cattle tick</name>
    <name type="synonym">Boophilus microplus</name>
    <dbReference type="NCBI Taxonomy" id="6941"/>
    <lineage>
        <taxon>Eukaryota</taxon>
        <taxon>Metazoa</taxon>
        <taxon>Ecdysozoa</taxon>
        <taxon>Arthropoda</taxon>
        <taxon>Chelicerata</taxon>
        <taxon>Arachnida</taxon>
        <taxon>Acari</taxon>
        <taxon>Parasitiformes</taxon>
        <taxon>Ixodida</taxon>
        <taxon>Ixodoidea</taxon>
        <taxon>Ixodidae</taxon>
        <taxon>Rhipicephalinae</taxon>
        <taxon>Rhipicephalus</taxon>
        <taxon>Boophilus</taxon>
    </lineage>
</organism>
<evidence type="ECO:0000313" key="3">
    <source>
        <dbReference type="Proteomes" id="UP000821866"/>
    </source>
</evidence>
<dbReference type="GO" id="GO:0140359">
    <property type="term" value="F:ABC-type transporter activity"/>
    <property type="evidence" value="ECO:0007669"/>
    <property type="project" value="InterPro"/>
</dbReference>
<reference evidence="2" key="2">
    <citation type="submission" date="2021-09" db="EMBL/GenBank/DDBJ databases">
        <authorList>
            <person name="Jia N."/>
            <person name="Wang J."/>
            <person name="Shi W."/>
            <person name="Du L."/>
            <person name="Sun Y."/>
            <person name="Zhan W."/>
            <person name="Jiang J."/>
            <person name="Wang Q."/>
            <person name="Zhang B."/>
            <person name="Ji P."/>
            <person name="Sakyi L.B."/>
            <person name="Cui X."/>
            <person name="Yuan T."/>
            <person name="Jiang B."/>
            <person name="Yang W."/>
            <person name="Lam T.T.-Y."/>
            <person name="Chang Q."/>
            <person name="Ding S."/>
            <person name="Wang X."/>
            <person name="Zhu J."/>
            <person name="Ruan X."/>
            <person name="Zhao L."/>
            <person name="Wei J."/>
            <person name="Que T."/>
            <person name="Du C."/>
            <person name="Cheng J."/>
            <person name="Dai P."/>
            <person name="Han X."/>
            <person name="Huang E."/>
            <person name="Gao Y."/>
            <person name="Liu J."/>
            <person name="Shao H."/>
            <person name="Ye R."/>
            <person name="Li L."/>
            <person name="Wei W."/>
            <person name="Wang X."/>
            <person name="Wang C."/>
            <person name="Huo Q."/>
            <person name="Li W."/>
            <person name="Guo W."/>
            <person name="Chen H."/>
            <person name="Chen S."/>
            <person name="Zhou L."/>
            <person name="Zhou L."/>
            <person name="Ni X."/>
            <person name="Tian J."/>
            <person name="Zhou Y."/>
            <person name="Sheng Y."/>
            <person name="Liu T."/>
            <person name="Pan Y."/>
            <person name="Xia L."/>
            <person name="Li J."/>
            <person name="Zhao F."/>
            <person name="Cao W."/>
        </authorList>
    </citation>
    <scope>NUCLEOTIDE SEQUENCE</scope>
    <source>
        <strain evidence="2">Rmic-2018</strain>
        <tissue evidence="2">Larvae</tissue>
    </source>
</reference>
<dbReference type="SUPFAM" id="SSF52540">
    <property type="entry name" value="P-loop containing nucleoside triphosphate hydrolases"/>
    <property type="match status" value="1"/>
</dbReference>
<feature type="transmembrane region" description="Helical" evidence="1">
    <location>
        <begin position="27"/>
        <end position="47"/>
    </location>
</feature>
<dbReference type="PANTHER" id="PTHR19229:SF250">
    <property type="entry name" value="ABC TRANSPORTER DOMAIN-CONTAINING PROTEIN-RELATED"/>
    <property type="match status" value="1"/>
</dbReference>
<proteinExistence type="predicted"/>
<reference evidence="2" key="1">
    <citation type="journal article" date="2020" name="Cell">
        <title>Large-Scale Comparative Analyses of Tick Genomes Elucidate Their Genetic Diversity and Vector Capacities.</title>
        <authorList>
            <consortium name="Tick Genome and Microbiome Consortium (TIGMIC)"/>
            <person name="Jia N."/>
            <person name="Wang J."/>
            <person name="Shi W."/>
            <person name="Du L."/>
            <person name="Sun Y."/>
            <person name="Zhan W."/>
            <person name="Jiang J.F."/>
            <person name="Wang Q."/>
            <person name="Zhang B."/>
            <person name="Ji P."/>
            <person name="Bell-Sakyi L."/>
            <person name="Cui X.M."/>
            <person name="Yuan T.T."/>
            <person name="Jiang B.G."/>
            <person name="Yang W.F."/>
            <person name="Lam T.T."/>
            <person name="Chang Q.C."/>
            <person name="Ding S.J."/>
            <person name="Wang X.J."/>
            <person name="Zhu J.G."/>
            <person name="Ruan X.D."/>
            <person name="Zhao L."/>
            <person name="Wei J.T."/>
            <person name="Ye R.Z."/>
            <person name="Que T.C."/>
            <person name="Du C.H."/>
            <person name="Zhou Y.H."/>
            <person name="Cheng J.X."/>
            <person name="Dai P.F."/>
            <person name="Guo W.B."/>
            <person name="Han X.H."/>
            <person name="Huang E.J."/>
            <person name="Li L.F."/>
            <person name="Wei W."/>
            <person name="Gao Y.C."/>
            <person name="Liu J.Z."/>
            <person name="Shao H.Z."/>
            <person name="Wang X."/>
            <person name="Wang C.C."/>
            <person name="Yang T.C."/>
            <person name="Huo Q.B."/>
            <person name="Li W."/>
            <person name="Chen H.Y."/>
            <person name="Chen S.E."/>
            <person name="Zhou L.G."/>
            <person name="Ni X.B."/>
            <person name="Tian J.H."/>
            <person name="Sheng Y."/>
            <person name="Liu T."/>
            <person name="Pan Y.S."/>
            <person name="Xia L.Y."/>
            <person name="Li J."/>
            <person name="Zhao F."/>
            <person name="Cao W.C."/>
        </authorList>
    </citation>
    <scope>NUCLEOTIDE SEQUENCE</scope>
    <source>
        <strain evidence="2">Rmic-2018</strain>
    </source>
</reference>
<dbReference type="OrthoDB" id="6513039at2759"/>
<comment type="caution">
    <text evidence="2">The sequence shown here is derived from an EMBL/GenBank/DDBJ whole genome shotgun (WGS) entry which is preliminary data.</text>
</comment>
<dbReference type="InterPro" id="IPR026082">
    <property type="entry name" value="ABCA"/>
</dbReference>
<feature type="transmembrane region" description="Helical" evidence="1">
    <location>
        <begin position="68"/>
        <end position="92"/>
    </location>
</feature>
<dbReference type="InterPro" id="IPR027417">
    <property type="entry name" value="P-loop_NTPase"/>
</dbReference>
<accession>A0A9J6F2K6</accession>
<sequence>MLPVWILASTGALGSLAEFLFRDRYLTLLSSVLPTVATYNLLTILGIENDLEGGASWGKTLRHVFGVFPVNVVEIWCVNLATAAILILLGAYTSNVLPWNKVIPLHPLFLFKALLLIAPRTAGAHEETTCSATDTSSNTENYEYERSQILDFTVPPHSTSAPLSTAIGRSSYRLPVSGRVSWRPADAMNPILFFMQVVLIDEPTSGLDRSNTRLVWDMPLRVRPTSALLISTHDMTEADVLADRVIGLTKGTVVCNASPTYLKSLLGVGYKVRLKKSAKVPFQEQHALSILRSYNTRHRLKSWTTTRVKPSSSCIRLSPKTSTSCFMNWKGPAFI</sequence>
<dbReference type="AlphaFoldDB" id="A0A9J6F2K6"/>
<keyword evidence="1" id="KW-0472">Membrane</keyword>
<dbReference type="EMBL" id="JABSTU010000001">
    <property type="protein sequence ID" value="KAH8040525.1"/>
    <property type="molecule type" value="Genomic_DNA"/>
</dbReference>
<dbReference type="PANTHER" id="PTHR19229">
    <property type="entry name" value="ATP-BINDING CASSETTE TRANSPORTER SUBFAMILY A ABCA"/>
    <property type="match status" value="1"/>
</dbReference>
<keyword evidence="1" id="KW-0812">Transmembrane</keyword>
<name>A0A9J6F2K6_RHIMP</name>
<dbReference type="VEuPathDB" id="VectorBase:LOC119187313"/>
<protein>
    <recommendedName>
        <fullName evidence="4">ABC transporter domain-containing protein</fullName>
    </recommendedName>
</protein>
<evidence type="ECO:0008006" key="4">
    <source>
        <dbReference type="Google" id="ProtNLM"/>
    </source>
</evidence>
<dbReference type="Proteomes" id="UP000821866">
    <property type="component" value="Chromosome 1"/>
</dbReference>
<gene>
    <name evidence="2" type="ORF">HPB51_011221</name>
</gene>
<dbReference type="GO" id="GO:0016020">
    <property type="term" value="C:membrane"/>
    <property type="evidence" value="ECO:0007669"/>
    <property type="project" value="InterPro"/>
</dbReference>
<dbReference type="Gene3D" id="3.40.50.300">
    <property type="entry name" value="P-loop containing nucleotide triphosphate hydrolases"/>
    <property type="match status" value="1"/>
</dbReference>
<keyword evidence="3" id="KW-1185">Reference proteome</keyword>
<keyword evidence="1" id="KW-1133">Transmembrane helix</keyword>
<evidence type="ECO:0000256" key="1">
    <source>
        <dbReference type="SAM" id="Phobius"/>
    </source>
</evidence>
<evidence type="ECO:0000313" key="2">
    <source>
        <dbReference type="EMBL" id="KAH8040525.1"/>
    </source>
</evidence>